<dbReference type="AlphaFoldDB" id="J3P5Y8"/>
<dbReference type="RefSeq" id="XP_009225034.1">
    <property type="nucleotide sequence ID" value="XM_009226770.1"/>
</dbReference>
<name>J3P5Y8_GAET3</name>
<sequence>MHGEIRIVEHLYSAGNHTPSANNNDAGTGPSVRISRRRQLEVATTSLNIGLGSRCGPCRRKDLVVQSIIHLLFTVLRRFFPPFPHQGLVNHRWSREVG</sequence>
<dbReference type="Proteomes" id="UP000006039">
    <property type="component" value="Unassembled WGS sequence"/>
</dbReference>
<dbReference type="VEuPathDB" id="FungiDB:GGTG_08928"/>
<reference evidence="1" key="3">
    <citation type="submission" date="2010-09" db="EMBL/GenBank/DDBJ databases">
        <title>Annotation of Gaeumannomyces graminis var. tritici R3-111a-1.</title>
        <authorList>
            <consortium name="The Broad Institute Genome Sequencing Platform"/>
            <person name="Ma L.-J."/>
            <person name="Dead R."/>
            <person name="Young S.K."/>
            <person name="Zeng Q."/>
            <person name="Gargeya S."/>
            <person name="Fitzgerald M."/>
            <person name="Haas B."/>
            <person name="Abouelleil A."/>
            <person name="Alvarado L."/>
            <person name="Arachchi H.M."/>
            <person name="Berlin A."/>
            <person name="Brown A."/>
            <person name="Chapman S.B."/>
            <person name="Chen Z."/>
            <person name="Dunbar C."/>
            <person name="Freedman E."/>
            <person name="Gearin G."/>
            <person name="Gellesch M."/>
            <person name="Goldberg J."/>
            <person name="Griggs A."/>
            <person name="Gujja S."/>
            <person name="Heiman D."/>
            <person name="Howarth C."/>
            <person name="Larson L."/>
            <person name="Lui A."/>
            <person name="MacDonald P.J.P."/>
            <person name="Mehta T."/>
            <person name="Montmayeur A."/>
            <person name="Murphy C."/>
            <person name="Neiman D."/>
            <person name="Pearson M."/>
            <person name="Priest M."/>
            <person name="Roberts A."/>
            <person name="Saif S."/>
            <person name="Shea T."/>
            <person name="Shenoy N."/>
            <person name="Sisk P."/>
            <person name="Stolte C."/>
            <person name="Sykes S."/>
            <person name="Yandava C."/>
            <person name="Wortman J."/>
            <person name="Nusbaum C."/>
            <person name="Birren B."/>
        </authorList>
    </citation>
    <scope>NUCLEOTIDE SEQUENCE</scope>
    <source>
        <strain evidence="1">R3-111a-1</strain>
    </source>
</reference>
<proteinExistence type="predicted"/>
<organism evidence="1">
    <name type="scientific">Gaeumannomyces tritici (strain R3-111a-1)</name>
    <name type="common">Wheat and barley take-all root rot fungus</name>
    <name type="synonym">Gaeumannomyces graminis var. tritici</name>
    <dbReference type="NCBI Taxonomy" id="644352"/>
    <lineage>
        <taxon>Eukaryota</taxon>
        <taxon>Fungi</taxon>
        <taxon>Dikarya</taxon>
        <taxon>Ascomycota</taxon>
        <taxon>Pezizomycotina</taxon>
        <taxon>Sordariomycetes</taxon>
        <taxon>Sordariomycetidae</taxon>
        <taxon>Magnaporthales</taxon>
        <taxon>Magnaporthaceae</taxon>
        <taxon>Gaeumannomyces</taxon>
    </lineage>
</organism>
<reference evidence="2" key="5">
    <citation type="submission" date="2018-04" db="UniProtKB">
        <authorList>
            <consortium name="EnsemblFungi"/>
        </authorList>
    </citation>
    <scope>IDENTIFICATION</scope>
    <source>
        <strain evidence="2">R3-111a-1</strain>
    </source>
</reference>
<protein>
    <submittedName>
        <fullName evidence="1 2">Uncharacterized protein</fullName>
    </submittedName>
</protein>
<evidence type="ECO:0000313" key="1">
    <source>
        <dbReference type="EMBL" id="EJT75090.1"/>
    </source>
</evidence>
<reference evidence="3" key="1">
    <citation type="submission" date="2010-07" db="EMBL/GenBank/DDBJ databases">
        <title>The genome sequence of Gaeumannomyces graminis var. tritici strain R3-111a-1.</title>
        <authorList>
            <consortium name="The Broad Institute Genome Sequencing Platform"/>
            <person name="Ma L.-J."/>
            <person name="Dead R."/>
            <person name="Young S."/>
            <person name="Zeng Q."/>
            <person name="Koehrsen M."/>
            <person name="Alvarado L."/>
            <person name="Berlin A."/>
            <person name="Chapman S.B."/>
            <person name="Chen Z."/>
            <person name="Freedman E."/>
            <person name="Gellesch M."/>
            <person name="Goldberg J."/>
            <person name="Griggs A."/>
            <person name="Gujja S."/>
            <person name="Heilman E.R."/>
            <person name="Heiman D."/>
            <person name="Hepburn T."/>
            <person name="Howarth C."/>
            <person name="Jen D."/>
            <person name="Larson L."/>
            <person name="Mehta T."/>
            <person name="Neiman D."/>
            <person name="Pearson M."/>
            <person name="Roberts A."/>
            <person name="Saif S."/>
            <person name="Shea T."/>
            <person name="Shenoy N."/>
            <person name="Sisk P."/>
            <person name="Stolte C."/>
            <person name="Sykes S."/>
            <person name="Walk T."/>
            <person name="White J."/>
            <person name="Yandava C."/>
            <person name="Haas B."/>
            <person name="Nusbaum C."/>
            <person name="Birren B."/>
        </authorList>
    </citation>
    <scope>NUCLEOTIDE SEQUENCE [LARGE SCALE GENOMIC DNA]</scope>
    <source>
        <strain evidence="3">R3-111a-1</strain>
    </source>
</reference>
<reference evidence="2" key="4">
    <citation type="journal article" date="2015" name="G3 (Bethesda)">
        <title>Genome sequences of three phytopathogenic species of the Magnaporthaceae family of fungi.</title>
        <authorList>
            <person name="Okagaki L.H."/>
            <person name="Nunes C.C."/>
            <person name="Sailsbery J."/>
            <person name="Clay B."/>
            <person name="Brown D."/>
            <person name="John T."/>
            <person name="Oh Y."/>
            <person name="Young N."/>
            <person name="Fitzgerald M."/>
            <person name="Haas B.J."/>
            <person name="Zeng Q."/>
            <person name="Young S."/>
            <person name="Adiconis X."/>
            <person name="Fan L."/>
            <person name="Levin J.Z."/>
            <person name="Mitchell T.K."/>
            <person name="Okubara P.A."/>
            <person name="Farman M.L."/>
            <person name="Kohn L.M."/>
            <person name="Birren B."/>
            <person name="Ma L.-J."/>
            <person name="Dean R.A."/>
        </authorList>
    </citation>
    <scope>NUCLEOTIDE SEQUENCE</scope>
    <source>
        <strain evidence="2">R3-111a-1</strain>
    </source>
</reference>
<dbReference type="GeneID" id="20349386"/>
<keyword evidence="3" id="KW-1185">Reference proteome</keyword>
<evidence type="ECO:0000313" key="2">
    <source>
        <dbReference type="EnsemblFungi" id="EJT75090"/>
    </source>
</evidence>
<accession>J3P5Y8</accession>
<gene>
    <name evidence="2" type="primary">20349386</name>
    <name evidence="1" type="ORF">GGTG_08928</name>
</gene>
<dbReference type="EMBL" id="GL385398">
    <property type="protein sequence ID" value="EJT75090.1"/>
    <property type="molecule type" value="Genomic_DNA"/>
</dbReference>
<dbReference type="EnsemblFungi" id="EJT75090">
    <property type="protein sequence ID" value="EJT75090"/>
    <property type="gene ID" value="GGTG_08928"/>
</dbReference>
<evidence type="ECO:0000313" key="3">
    <source>
        <dbReference type="Proteomes" id="UP000006039"/>
    </source>
</evidence>
<dbReference type="HOGENOM" id="CLU_2333720_0_0_1"/>
<reference evidence="1" key="2">
    <citation type="submission" date="2010-07" db="EMBL/GenBank/DDBJ databases">
        <authorList>
            <consortium name="The Broad Institute Genome Sequencing Platform"/>
            <consortium name="Broad Institute Genome Sequencing Center for Infectious Disease"/>
            <person name="Ma L.-J."/>
            <person name="Dead R."/>
            <person name="Young S."/>
            <person name="Zeng Q."/>
            <person name="Koehrsen M."/>
            <person name="Alvarado L."/>
            <person name="Berlin A."/>
            <person name="Chapman S.B."/>
            <person name="Chen Z."/>
            <person name="Freedman E."/>
            <person name="Gellesch M."/>
            <person name="Goldberg J."/>
            <person name="Griggs A."/>
            <person name="Gujja S."/>
            <person name="Heilman E.R."/>
            <person name="Heiman D."/>
            <person name="Hepburn T."/>
            <person name="Howarth C."/>
            <person name="Jen D."/>
            <person name="Larson L."/>
            <person name="Mehta T."/>
            <person name="Neiman D."/>
            <person name="Pearson M."/>
            <person name="Roberts A."/>
            <person name="Saif S."/>
            <person name="Shea T."/>
            <person name="Shenoy N."/>
            <person name="Sisk P."/>
            <person name="Stolte C."/>
            <person name="Sykes S."/>
            <person name="Walk T."/>
            <person name="White J."/>
            <person name="Yandava C."/>
            <person name="Haas B."/>
            <person name="Nusbaum C."/>
            <person name="Birren B."/>
        </authorList>
    </citation>
    <scope>NUCLEOTIDE SEQUENCE</scope>
    <source>
        <strain evidence="1">R3-111a-1</strain>
    </source>
</reference>